<evidence type="ECO:0000256" key="1">
    <source>
        <dbReference type="SAM" id="MobiDB-lite"/>
    </source>
</evidence>
<evidence type="ECO:0000313" key="3">
    <source>
        <dbReference type="Proteomes" id="UP001187192"/>
    </source>
</evidence>
<feature type="compositionally biased region" description="Gly residues" evidence="1">
    <location>
        <begin position="81"/>
        <end position="96"/>
    </location>
</feature>
<gene>
    <name evidence="2" type="ORF">TIFTF001_026676</name>
</gene>
<comment type="caution">
    <text evidence="2">The sequence shown here is derived from an EMBL/GenBank/DDBJ whole genome shotgun (WGS) entry which is preliminary data.</text>
</comment>
<keyword evidence="3" id="KW-1185">Reference proteome</keyword>
<feature type="region of interest" description="Disordered" evidence="1">
    <location>
        <begin position="66"/>
        <end position="98"/>
    </location>
</feature>
<organism evidence="2 3">
    <name type="scientific">Ficus carica</name>
    <name type="common">Common fig</name>
    <dbReference type="NCBI Taxonomy" id="3494"/>
    <lineage>
        <taxon>Eukaryota</taxon>
        <taxon>Viridiplantae</taxon>
        <taxon>Streptophyta</taxon>
        <taxon>Embryophyta</taxon>
        <taxon>Tracheophyta</taxon>
        <taxon>Spermatophyta</taxon>
        <taxon>Magnoliopsida</taxon>
        <taxon>eudicotyledons</taxon>
        <taxon>Gunneridae</taxon>
        <taxon>Pentapetalae</taxon>
        <taxon>rosids</taxon>
        <taxon>fabids</taxon>
        <taxon>Rosales</taxon>
        <taxon>Moraceae</taxon>
        <taxon>Ficeae</taxon>
        <taxon>Ficus</taxon>
    </lineage>
</organism>
<dbReference type="Proteomes" id="UP001187192">
    <property type="component" value="Unassembled WGS sequence"/>
</dbReference>
<sequence>MTGGKRKDPAWKYGTQVEVPGEGGTHRNAGACEKVSYDVKKECLDYMKCYSSTRQAARRIMRQMTDGGSSFGAQEDAGSCPEGGGCGGVGGDGGGVSSFSGTRGPIDRFVIPMGRFVSNVDEDEDTYSQSTPWAFTDEHRNAVVWTLEDSFTKMEFHSV</sequence>
<name>A0AA88IX86_FICCA</name>
<protein>
    <submittedName>
        <fullName evidence="2">Uncharacterized protein</fullName>
    </submittedName>
</protein>
<dbReference type="AlphaFoldDB" id="A0AA88IX86"/>
<accession>A0AA88IX86</accession>
<dbReference type="EMBL" id="BTGU01000071">
    <property type="protein sequence ID" value="GMN57559.1"/>
    <property type="molecule type" value="Genomic_DNA"/>
</dbReference>
<evidence type="ECO:0000313" key="2">
    <source>
        <dbReference type="EMBL" id="GMN57559.1"/>
    </source>
</evidence>
<proteinExistence type="predicted"/>
<reference evidence="2" key="1">
    <citation type="submission" date="2023-07" db="EMBL/GenBank/DDBJ databases">
        <title>draft genome sequence of fig (Ficus carica).</title>
        <authorList>
            <person name="Takahashi T."/>
            <person name="Nishimura K."/>
        </authorList>
    </citation>
    <scope>NUCLEOTIDE SEQUENCE</scope>
</reference>